<accession>A0A0J9CIL9</accession>
<keyword evidence="1" id="KW-0812">Transmembrane</keyword>
<name>A0A0J9CIL9_9FIRM</name>
<feature type="transmembrane region" description="Helical" evidence="1">
    <location>
        <begin position="220"/>
        <end position="240"/>
    </location>
</feature>
<evidence type="ECO:0000259" key="2">
    <source>
        <dbReference type="Pfam" id="PF00535"/>
    </source>
</evidence>
<protein>
    <recommendedName>
        <fullName evidence="2">Glycosyltransferase 2-like domain-containing protein</fullName>
    </recommendedName>
</protein>
<reference evidence="3 4" key="1">
    <citation type="submission" date="2011-04" db="EMBL/GenBank/DDBJ databases">
        <title>The Genome Sequence of Clostridium citroniae WAL-19142.</title>
        <authorList>
            <consortium name="The Broad Institute Genome Sequencing Platform"/>
            <person name="Earl A."/>
            <person name="Ward D."/>
            <person name="Feldgarden M."/>
            <person name="Gevers D."/>
            <person name="Warren Y.A."/>
            <person name="Tyrrell K.L."/>
            <person name="Citron D.M."/>
            <person name="Goldstein E.J."/>
            <person name="Daigneault M."/>
            <person name="Allen-Vercoe E."/>
            <person name="Young S.K."/>
            <person name="Zeng Q."/>
            <person name="Gargeya S."/>
            <person name="Fitzgerald M."/>
            <person name="Haas B."/>
            <person name="Abouelleil A."/>
            <person name="Alvarado L."/>
            <person name="Arachchi H.M."/>
            <person name="Berlin A."/>
            <person name="Brown A."/>
            <person name="Chapman S.B."/>
            <person name="Chen Z."/>
            <person name="Dunbar C."/>
            <person name="Freedman E."/>
            <person name="Gearin G."/>
            <person name="Gellesch M."/>
            <person name="Goldberg J."/>
            <person name="Griggs A."/>
            <person name="Gujja S."/>
            <person name="Heilman E.R."/>
            <person name="Heiman D."/>
            <person name="Howarth C."/>
            <person name="Larson L."/>
            <person name="Lui A."/>
            <person name="MacDonald P.J."/>
            <person name="Mehta T."/>
            <person name="Montmayeur A."/>
            <person name="Murphy C."/>
            <person name="Neiman D."/>
            <person name="Pearson M."/>
            <person name="Priest M."/>
            <person name="Roberts A."/>
            <person name="Saif S."/>
            <person name="Shea T."/>
            <person name="Shenoy N."/>
            <person name="Sisk P."/>
            <person name="Stolte C."/>
            <person name="Sykes S."/>
            <person name="White J."/>
            <person name="Yandava C."/>
            <person name="Wortman J."/>
            <person name="Nusbaum C."/>
            <person name="Birren B."/>
        </authorList>
    </citation>
    <scope>NUCLEOTIDE SEQUENCE [LARGE SCALE GENOMIC DNA]</scope>
    <source>
        <strain evidence="3 4">WAL-19142</strain>
    </source>
</reference>
<dbReference type="GeneID" id="93163586"/>
<gene>
    <name evidence="3" type="ORF">HMPREF9470_00103</name>
</gene>
<comment type="caution">
    <text evidence="3">The sequence shown here is derived from an EMBL/GenBank/DDBJ whole genome shotgun (WGS) entry which is preliminary data.</text>
</comment>
<dbReference type="GO" id="GO:0016758">
    <property type="term" value="F:hexosyltransferase activity"/>
    <property type="evidence" value="ECO:0007669"/>
    <property type="project" value="UniProtKB-ARBA"/>
</dbReference>
<organism evidence="3 4">
    <name type="scientific">[Clostridium] citroniae WAL-19142</name>
    <dbReference type="NCBI Taxonomy" id="742734"/>
    <lineage>
        <taxon>Bacteria</taxon>
        <taxon>Bacillati</taxon>
        <taxon>Bacillota</taxon>
        <taxon>Clostridia</taxon>
        <taxon>Lachnospirales</taxon>
        <taxon>Lachnospiraceae</taxon>
        <taxon>Enterocloster</taxon>
    </lineage>
</organism>
<dbReference type="OrthoDB" id="9785185at2"/>
<keyword evidence="1" id="KW-1133">Transmembrane helix</keyword>
<dbReference type="PANTHER" id="PTHR22916">
    <property type="entry name" value="GLYCOSYLTRANSFERASE"/>
    <property type="match status" value="1"/>
</dbReference>
<sequence>MISIIMPAYNAALYIEEAIQSVLYQTYQDWELLVIDDCSSDRTPEIIKFYIKKDSRICYVRNECNLGVADSRNKGISIASGEWIAFLDSDDSWRLDKLQKQIDYIQNLDADFIFTGSSFMDENSRSLNYYLPVPNRITYKELLKQNIISCSSVLIRRSIIKGYPMENASYLHEDFAVWLRILRDKNIYAYGINEPLLIYRVSSNSKSGNKIKAGIMTFRVYRSIGIAIIPACYYWSYYFIRSLKKYRNLIH</sequence>
<evidence type="ECO:0000313" key="3">
    <source>
        <dbReference type="EMBL" id="KMW24241.1"/>
    </source>
</evidence>
<keyword evidence="1" id="KW-0472">Membrane</keyword>
<dbReference type="EMBL" id="ADLK01000001">
    <property type="protein sequence ID" value="KMW24241.1"/>
    <property type="molecule type" value="Genomic_DNA"/>
</dbReference>
<evidence type="ECO:0000313" key="4">
    <source>
        <dbReference type="Proteomes" id="UP000037392"/>
    </source>
</evidence>
<dbReference type="SUPFAM" id="SSF53448">
    <property type="entry name" value="Nucleotide-diphospho-sugar transferases"/>
    <property type="match status" value="1"/>
</dbReference>
<evidence type="ECO:0000256" key="1">
    <source>
        <dbReference type="SAM" id="Phobius"/>
    </source>
</evidence>
<dbReference type="InterPro" id="IPR029044">
    <property type="entry name" value="Nucleotide-diphossugar_trans"/>
</dbReference>
<dbReference type="Gene3D" id="3.90.550.10">
    <property type="entry name" value="Spore Coat Polysaccharide Biosynthesis Protein SpsA, Chain A"/>
    <property type="match status" value="1"/>
</dbReference>
<dbReference type="PATRIC" id="fig|742734.4.peg.108"/>
<dbReference type="Pfam" id="PF00535">
    <property type="entry name" value="Glycos_transf_2"/>
    <property type="match status" value="1"/>
</dbReference>
<dbReference type="InterPro" id="IPR001173">
    <property type="entry name" value="Glyco_trans_2-like"/>
</dbReference>
<feature type="domain" description="Glycosyltransferase 2-like" evidence="2">
    <location>
        <begin position="3"/>
        <end position="159"/>
    </location>
</feature>
<dbReference type="PANTHER" id="PTHR22916:SF3">
    <property type="entry name" value="UDP-GLCNAC:BETAGAL BETA-1,3-N-ACETYLGLUCOSAMINYLTRANSFERASE-LIKE PROTEIN 1"/>
    <property type="match status" value="1"/>
</dbReference>
<dbReference type="Proteomes" id="UP000037392">
    <property type="component" value="Unassembled WGS sequence"/>
</dbReference>
<dbReference type="RefSeq" id="WP_048928958.1">
    <property type="nucleotide sequence ID" value="NZ_KQ235875.1"/>
</dbReference>
<dbReference type="AlphaFoldDB" id="A0A0J9CIL9"/>
<proteinExistence type="predicted"/>